<feature type="region of interest" description="Disordered" evidence="1">
    <location>
        <begin position="1"/>
        <end position="44"/>
    </location>
</feature>
<gene>
    <name evidence="2" type="ORF">COX05_03645</name>
</gene>
<protein>
    <submittedName>
        <fullName evidence="2">Uncharacterized protein</fullName>
    </submittedName>
</protein>
<evidence type="ECO:0000313" key="3">
    <source>
        <dbReference type="Proteomes" id="UP000228495"/>
    </source>
</evidence>
<feature type="compositionally biased region" description="Basic residues" evidence="1">
    <location>
        <begin position="908"/>
        <end position="926"/>
    </location>
</feature>
<sequence>MARKSLGRRGSGGQLGKSPKGPKKRAPSTPTPQPGRFSGIGTKATEAARSLGGVVGGGLSSIGEKAVDAGVVAGQKAAPYMREAAQSAVTMDSTYDQFDAQVGGNREGSFVLGKEIAPVPVTNRKVEGCGVSISQQEGNYKDLEQMDFEEYKEHSRQRNNFFVDEARGVGMLVSDQSSELETVRDPASHGNSQLAETFARGVHESLSFQKKVGSQEMSEAIQAGYGTFEEELRLRSADGNVEPVATAEIYGFDAVAFQGENALISHLGAGMVYRFRGGVVEEMITDPQPGMFNRERNNGAIEQVFDVEDEDSVIIVSPPIRTILTPDDIAKIVKKAKGEPDMTDEEISRRIANSAYLRNKQNVQASLTEPDLSVVTLKKPQPQPETEPAEVPVVTPVVETAPVVDKDWEAGRNKRRQSSEAHQVVAQSISRERQAHLLEQQAYWYAKAGIGNEVSKVSSVDLQTISDVLTAYDLFYAEKWVEDPERAANLHEVVRRYLAGEIPGSPQEQASTYVLLSIIENEISDPDSEFAGNYSSLGKGELDDQGEQTLDAVMRARDALFTNLTGVKIDREDIDHAKLKEEREKLVWYKRVFRGEVDRKKLERSRTKRDEQYKKHAKDFRVEGWLADANQSLQEGSAFQATRGEVYGESQHIVKGMVEKIQDVPTKQDVEAFVTQLQREFAPPADIEQKLEEVQTSLSNAQYGEIKIKVLQVEYLAAKCQRAENLTALHEVVNASGNKELMQVLTELDISPEEKVLEDLVMPKLDEAAKKIVIREELPTDVRVVEGLLGQIDLEISSLDKTDPDYATKVDDLRLRKAVMEDVVKAVNSDVLIQAAKVSEPDLDIAKGLFPGWGRSSMEDDLYTYYGVDKNLPDAKDQLKEKMGSGFSFARVLAGLLGLSLKKENKARQPKPKSGNRTRGRRQSNP</sequence>
<organism evidence="2 3">
    <name type="scientific">candidate division WWE3 bacterium CG22_combo_CG10-13_8_21_14_all_39_12</name>
    <dbReference type="NCBI Taxonomy" id="1975094"/>
    <lineage>
        <taxon>Bacteria</taxon>
        <taxon>Katanobacteria</taxon>
    </lineage>
</organism>
<accession>A0A2H0BF96</accession>
<comment type="caution">
    <text evidence="2">The sequence shown here is derived from an EMBL/GenBank/DDBJ whole genome shotgun (WGS) entry which is preliminary data.</text>
</comment>
<dbReference type="Proteomes" id="UP000228495">
    <property type="component" value="Unassembled WGS sequence"/>
</dbReference>
<dbReference type="EMBL" id="PCSU01000062">
    <property type="protein sequence ID" value="PIP56335.1"/>
    <property type="molecule type" value="Genomic_DNA"/>
</dbReference>
<feature type="region of interest" description="Disordered" evidence="1">
    <location>
        <begin position="903"/>
        <end position="926"/>
    </location>
</feature>
<evidence type="ECO:0000313" key="2">
    <source>
        <dbReference type="EMBL" id="PIP56335.1"/>
    </source>
</evidence>
<evidence type="ECO:0000256" key="1">
    <source>
        <dbReference type="SAM" id="MobiDB-lite"/>
    </source>
</evidence>
<dbReference type="AlphaFoldDB" id="A0A2H0BF96"/>
<reference evidence="2 3" key="1">
    <citation type="submission" date="2017-09" db="EMBL/GenBank/DDBJ databases">
        <title>Depth-based differentiation of microbial function through sediment-hosted aquifers and enrichment of novel symbionts in the deep terrestrial subsurface.</title>
        <authorList>
            <person name="Probst A.J."/>
            <person name="Ladd B."/>
            <person name="Jarett J.K."/>
            <person name="Geller-Mcgrath D.E."/>
            <person name="Sieber C.M."/>
            <person name="Emerson J.B."/>
            <person name="Anantharaman K."/>
            <person name="Thomas B.C."/>
            <person name="Malmstrom R."/>
            <person name="Stieglmeier M."/>
            <person name="Klingl A."/>
            <person name="Woyke T."/>
            <person name="Ryan C.M."/>
            <person name="Banfield J.F."/>
        </authorList>
    </citation>
    <scope>NUCLEOTIDE SEQUENCE [LARGE SCALE GENOMIC DNA]</scope>
    <source>
        <strain evidence="2">CG22_combo_CG10-13_8_21_14_all_39_12</strain>
    </source>
</reference>
<proteinExistence type="predicted"/>
<name>A0A2H0BF96_UNCKA</name>